<dbReference type="EMBL" id="JARBHB010000004">
    <property type="protein sequence ID" value="KAJ8885060.1"/>
    <property type="molecule type" value="Genomic_DNA"/>
</dbReference>
<reference evidence="2 3" key="1">
    <citation type="submission" date="2023-02" db="EMBL/GenBank/DDBJ databases">
        <title>LHISI_Scaffold_Assembly.</title>
        <authorList>
            <person name="Stuart O.P."/>
            <person name="Cleave R."/>
            <person name="Magrath M.J.L."/>
            <person name="Mikheyev A.S."/>
        </authorList>
    </citation>
    <scope>NUCLEOTIDE SEQUENCE [LARGE SCALE GENOMIC DNA]</scope>
    <source>
        <strain evidence="2">Daus_M_001</strain>
        <tissue evidence="2">Leg muscle</tissue>
    </source>
</reference>
<organism evidence="2 3">
    <name type="scientific">Dryococelus australis</name>
    <dbReference type="NCBI Taxonomy" id="614101"/>
    <lineage>
        <taxon>Eukaryota</taxon>
        <taxon>Metazoa</taxon>
        <taxon>Ecdysozoa</taxon>
        <taxon>Arthropoda</taxon>
        <taxon>Hexapoda</taxon>
        <taxon>Insecta</taxon>
        <taxon>Pterygota</taxon>
        <taxon>Neoptera</taxon>
        <taxon>Polyneoptera</taxon>
        <taxon>Phasmatodea</taxon>
        <taxon>Verophasmatodea</taxon>
        <taxon>Anareolatae</taxon>
        <taxon>Phasmatidae</taxon>
        <taxon>Eurycanthinae</taxon>
        <taxon>Dryococelus</taxon>
    </lineage>
</organism>
<comment type="caution">
    <text evidence="2">The sequence shown here is derived from an EMBL/GenBank/DDBJ whole genome shotgun (WGS) entry which is preliminary data.</text>
</comment>
<dbReference type="Proteomes" id="UP001159363">
    <property type="component" value="Chromosome X"/>
</dbReference>
<protein>
    <submittedName>
        <fullName evidence="2">Uncharacterized protein</fullName>
    </submittedName>
</protein>
<gene>
    <name evidence="2" type="ORF">PR048_011256</name>
</gene>
<feature type="region of interest" description="Disordered" evidence="1">
    <location>
        <begin position="25"/>
        <end position="47"/>
    </location>
</feature>
<evidence type="ECO:0000256" key="1">
    <source>
        <dbReference type="SAM" id="MobiDB-lite"/>
    </source>
</evidence>
<sequence length="149" mass="16823">MTSLYSILLCNLEHPISNTAQKSFQMKQKSNDNVNDPKPTTSRGQVFLNSIEPIPVANRPRATKRKIPNISASILTSTPVIDFLLEKEHDKENKSKPKEERNAKIAAKKLFQKSTEPQENTQPILCPGCEEEFVDPPDEDWVKCGTCEQ</sequence>
<proteinExistence type="predicted"/>
<name>A0ABQ9HL17_9NEOP</name>
<evidence type="ECO:0000313" key="2">
    <source>
        <dbReference type="EMBL" id="KAJ8885060.1"/>
    </source>
</evidence>
<keyword evidence="3" id="KW-1185">Reference proteome</keyword>
<evidence type="ECO:0000313" key="3">
    <source>
        <dbReference type="Proteomes" id="UP001159363"/>
    </source>
</evidence>
<accession>A0ABQ9HL17</accession>